<dbReference type="Proteomes" id="UP000199251">
    <property type="component" value="Unassembled WGS sequence"/>
</dbReference>
<protein>
    <submittedName>
        <fullName evidence="1">Uncharacterized protein</fullName>
    </submittedName>
</protein>
<organism evidence="1 2">
    <name type="scientific">Mycobacterium lentiflavum</name>
    <dbReference type="NCBI Taxonomy" id="141349"/>
    <lineage>
        <taxon>Bacteria</taxon>
        <taxon>Bacillati</taxon>
        <taxon>Actinomycetota</taxon>
        <taxon>Actinomycetes</taxon>
        <taxon>Mycobacteriales</taxon>
        <taxon>Mycobacteriaceae</taxon>
        <taxon>Mycobacterium</taxon>
        <taxon>Mycobacterium simiae complex</taxon>
    </lineage>
</organism>
<name>A0A0E4GZ99_MYCLN</name>
<dbReference type="AlphaFoldDB" id="A0A0E4GZ99"/>
<dbReference type="RefSeq" id="WP_090604425.1">
    <property type="nucleotide sequence ID" value="NZ_CTEE01000001.1"/>
</dbReference>
<accession>A0A0E4GZ99</accession>
<proteinExistence type="predicted"/>
<sequence>MSELTVLQAIRLKGRISEDDLVTTLGEDPADVAATLASLTAAGLLVQNKTLRISAEGRERLNVLLAEERSGIDQDVLAKSYDDFRAVNNTFKALVSDWQIRDGQPNPHDDADYDTAVLNRLDDVHAQVSPIVDAVTTLLPRLGAYGNKLTAALVKVKAGDTVWLARPIIDSYHTVWFELHEELIAASGLTREDEAKAGHAS</sequence>
<evidence type="ECO:0000313" key="2">
    <source>
        <dbReference type="Proteomes" id="UP000199251"/>
    </source>
</evidence>
<dbReference type="OrthoDB" id="3568381at2"/>
<gene>
    <name evidence="1" type="ORF">BN1232_04068</name>
</gene>
<evidence type="ECO:0000313" key="1">
    <source>
        <dbReference type="EMBL" id="CQD17957.1"/>
    </source>
</evidence>
<dbReference type="EMBL" id="CTEE01000001">
    <property type="protein sequence ID" value="CQD17957.1"/>
    <property type="molecule type" value="Genomic_DNA"/>
</dbReference>
<reference evidence="1 2" key="1">
    <citation type="submission" date="2015-03" db="EMBL/GenBank/DDBJ databases">
        <authorList>
            <person name="Urmite Genomes"/>
        </authorList>
    </citation>
    <scope>NUCLEOTIDE SEQUENCE [LARGE SCALE GENOMIC DNA]</scope>
    <source>
        <strain evidence="1 2">CSUR P1491</strain>
    </source>
</reference>
<dbReference type="STRING" id="141349.BN1232_04068"/>